<organism evidence="3 4">
    <name type="scientific">Ruminococcus flavefaciens</name>
    <dbReference type="NCBI Taxonomy" id="1265"/>
    <lineage>
        <taxon>Bacteria</taxon>
        <taxon>Bacillati</taxon>
        <taxon>Bacillota</taxon>
        <taxon>Clostridia</taxon>
        <taxon>Eubacteriales</taxon>
        <taxon>Oscillospiraceae</taxon>
        <taxon>Ruminococcus</taxon>
    </lineage>
</organism>
<dbReference type="InterPro" id="IPR032179">
    <property type="entry name" value="Cry22Aa_Ig-like"/>
</dbReference>
<dbReference type="Gene3D" id="3.20.20.80">
    <property type="entry name" value="Glycosidases"/>
    <property type="match status" value="1"/>
</dbReference>
<dbReference type="GO" id="GO:0009253">
    <property type="term" value="P:peptidoglycan catabolic process"/>
    <property type="evidence" value="ECO:0007669"/>
    <property type="project" value="InterPro"/>
</dbReference>
<dbReference type="InterPro" id="IPR017853">
    <property type="entry name" value="GH"/>
</dbReference>
<dbReference type="Pfam" id="PF01183">
    <property type="entry name" value="Glyco_hydro_25"/>
    <property type="match status" value="1"/>
</dbReference>
<evidence type="ECO:0000256" key="1">
    <source>
        <dbReference type="ARBA" id="ARBA00010646"/>
    </source>
</evidence>
<dbReference type="Pfam" id="PF16403">
    <property type="entry name" value="Bact_surface_Ig-like"/>
    <property type="match status" value="1"/>
</dbReference>
<sequence>MRSKYIIPVFAALCLLTGCGGKKVSNTVSVSVEVNTTSAVTTSVGTSAAAVTSKPVTTTTTAAAKPEPPKDLVLKGKESVEVYEEIKLKDFITEKNVDLKDGDVLLNTSDTGVYEVEIPYIYGGNEFTQKLQYSVIDTTAPIVLNAGWTPNHKVGTPFDLNNYVGFADNFDKAPTLTYEGDVDPNAVGDYPLTATATDSSGNSVSWDLTISVVDQVPAPVDNNPRVDYSDFIARYDQEGVRFGIDVSAWQTNVDYNAVRDAGCSFVIIRIGYYYSQITMDDYFRQNIENATAAGLDVGVYFYTTDNSEEGVREHARWIADNLNGQQLDFPVAFDWEEFGNFQKYGMSIKDLNDIYAAFADEMEKCGYSAMLYSSKNFLNNFWSERTKASHPVWLAHFVDETDYEGDYAIWQASAYGHIPGIVGDVDMDILYGLS</sequence>
<protein>
    <submittedName>
        <fullName evidence="3">GH25 family lysozyme M1 (1,4-beta-N-acetylmuramidase)</fullName>
    </submittedName>
</protein>
<dbReference type="SUPFAM" id="SSF51445">
    <property type="entry name" value="(Trans)glycosidases"/>
    <property type="match status" value="1"/>
</dbReference>
<dbReference type="EMBL" id="QGDI01000005">
    <property type="protein sequence ID" value="PWJ13018.1"/>
    <property type="molecule type" value="Genomic_DNA"/>
</dbReference>
<evidence type="ECO:0000259" key="2">
    <source>
        <dbReference type="Pfam" id="PF16403"/>
    </source>
</evidence>
<dbReference type="PANTHER" id="PTHR34135:SF2">
    <property type="entry name" value="LYSOZYME"/>
    <property type="match status" value="1"/>
</dbReference>
<reference evidence="3 4" key="1">
    <citation type="submission" date="2018-05" db="EMBL/GenBank/DDBJ databases">
        <title>The Hungate 1000. A catalogue of reference genomes from the rumen microbiome.</title>
        <authorList>
            <person name="Kelly W."/>
        </authorList>
    </citation>
    <scope>NUCLEOTIDE SEQUENCE [LARGE SCALE GENOMIC DNA]</scope>
    <source>
        <strain evidence="3 4">SAb67</strain>
    </source>
</reference>
<dbReference type="OrthoDB" id="9765879at2"/>
<dbReference type="GO" id="GO:0016998">
    <property type="term" value="P:cell wall macromolecule catabolic process"/>
    <property type="evidence" value="ECO:0007669"/>
    <property type="project" value="InterPro"/>
</dbReference>
<dbReference type="AlphaFoldDB" id="A0A315XZZ9"/>
<name>A0A315XZZ9_RUMFL</name>
<dbReference type="GO" id="GO:0003796">
    <property type="term" value="F:lysozyme activity"/>
    <property type="evidence" value="ECO:0007669"/>
    <property type="project" value="InterPro"/>
</dbReference>
<dbReference type="PROSITE" id="PS51904">
    <property type="entry name" value="GLYCOSYL_HYDROL_F25_2"/>
    <property type="match status" value="1"/>
</dbReference>
<dbReference type="Proteomes" id="UP000245720">
    <property type="component" value="Unassembled WGS sequence"/>
</dbReference>
<gene>
    <name evidence="3" type="ORF">IE37_01517</name>
</gene>
<accession>A0A315XZZ9</accession>
<dbReference type="InterPro" id="IPR013783">
    <property type="entry name" value="Ig-like_fold"/>
</dbReference>
<comment type="caution">
    <text evidence="3">The sequence shown here is derived from an EMBL/GenBank/DDBJ whole genome shotgun (WGS) entry which is preliminary data.</text>
</comment>
<dbReference type="PROSITE" id="PS51257">
    <property type="entry name" value="PROKAR_LIPOPROTEIN"/>
    <property type="match status" value="1"/>
</dbReference>
<dbReference type="PANTHER" id="PTHR34135">
    <property type="entry name" value="LYSOZYME"/>
    <property type="match status" value="1"/>
</dbReference>
<evidence type="ECO:0000313" key="4">
    <source>
        <dbReference type="Proteomes" id="UP000245720"/>
    </source>
</evidence>
<comment type="similarity">
    <text evidence="1">Belongs to the glycosyl hydrolase 25 family.</text>
</comment>
<evidence type="ECO:0000313" key="3">
    <source>
        <dbReference type="EMBL" id="PWJ13018.1"/>
    </source>
</evidence>
<proteinExistence type="inferred from homology"/>
<feature type="domain" description="Pesticidal crystal protein Cry22Aa Ig-like" evidence="2">
    <location>
        <begin position="153"/>
        <end position="211"/>
    </location>
</feature>
<dbReference type="InterPro" id="IPR002053">
    <property type="entry name" value="Glyco_hydro_25"/>
</dbReference>
<dbReference type="GO" id="GO:0016052">
    <property type="term" value="P:carbohydrate catabolic process"/>
    <property type="evidence" value="ECO:0007669"/>
    <property type="project" value="TreeGrafter"/>
</dbReference>
<dbReference type="Gene3D" id="2.60.40.10">
    <property type="entry name" value="Immunoglobulins"/>
    <property type="match status" value="1"/>
</dbReference>
<dbReference type="RefSeq" id="WP_109726304.1">
    <property type="nucleotide sequence ID" value="NZ_QGDI01000005.1"/>
</dbReference>